<evidence type="ECO:0000256" key="10">
    <source>
        <dbReference type="ARBA" id="ARBA00023161"/>
    </source>
</evidence>
<feature type="compositionally biased region" description="Acidic residues" evidence="13">
    <location>
        <begin position="106"/>
        <end position="115"/>
    </location>
</feature>
<keyword evidence="10" id="KW-0866">Nonsense-mediated mRNA decay</keyword>
<proteinExistence type="inferred from homology"/>
<keyword evidence="16" id="KW-1185">Reference proteome</keyword>
<evidence type="ECO:0000256" key="1">
    <source>
        <dbReference type="ARBA" id="ARBA00004123"/>
    </source>
</evidence>
<evidence type="ECO:0000256" key="3">
    <source>
        <dbReference type="ARBA" id="ARBA00009548"/>
    </source>
</evidence>
<feature type="compositionally biased region" description="Polar residues" evidence="13">
    <location>
        <begin position="127"/>
        <end position="145"/>
    </location>
</feature>
<dbReference type="EMBL" id="JAVRRG010000036">
    <property type="protein sequence ID" value="KAK5094132.1"/>
    <property type="molecule type" value="Genomic_DNA"/>
</dbReference>
<evidence type="ECO:0000256" key="5">
    <source>
        <dbReference type="ARBA" id="ARBA00022490"/>
    </source>
</evidence>
<accession>A0ABR0KED1</accession>
<feature type="domain" description="Btz" evidence="14">
    <location>
        <begin position="113"/>
        <end position="215"/>
    </location>
</feature>
<feature type="compositionally biased region" description="Polar residues" evidence="13">
    <location>
        <begin position="180"/>
        <end position="189"/>
    </location>
</feature>
<dbReference type="InterPro" id="IPR018545">
    <property type="entry name" value="Btz_dom"/>
</dbReference>
<evidence type="ECO:0000256" key="6">
    <source>
        <dbReference type="ARBA" id="ARBA00022664"/>
    </source>
</evidence>
<keyword evidence="4" id="KW-0813">Transport</keyword>
<reference evidence="15 16" key="1">
    <citation type="submission" date="2023-08" db="EMBL/GenBank/DDBJ databases">
        <title>Black Yeasts Isolated from many extreme environments.</title>
        <authorList>
            <person name="Coleine C."/>
            <person name="Stajich J.E."/>
            <person name="Selbmann L."/>
        </authorList>
    </citation>
    <scope>NUCLEOTIDE SEQUENCE [LARGE SCALE GENOMIC DNA]</scope>
    <source>
        <strain evidence="15 16">CCFEE 5885</strain>
    </source>
</reference>
<evidence type="ECO:0000256" key="8">
    <source>
        <dbReference type="ARBA" id="ARBA00022845"/>
    </source>
</evidence>
<evidence type="ECO:0000256" key="7">
    <source>
        <dbReference type="ARBA" id="ARBA00022816"/>
    </source>
</evidence>
<feature type="compositionally biased region" description="Low complexity" evidence="13">
    <location>
        <begin position="205"/>
        <end position="215"/>
    </location>
</feature>
<gene>
    <name evidence="15" type="ORF">LTR24_003737</name>
</gene>
<comment type="caution">
    <text evidence="15">The sequence shown here is derived from an EMBL/GenBank/DDBJ whole genome shotgun (WGS) entry which is preliminary data.</text>
</comment>
<evidence type="ECO:0000313" key="15">
    <source>
        <dbReference type="EMBL" id="KAK5094132.1"/>
    </source>
</evidence>
<evidence type="ECO:0000256" key="4">
    <source>
        <dbReference type="ARBA" id="ARBA00022448"/>
    </source>
</evidence>
<keyword evidence="11" id="KW-0508">mRNA splicing</keyword>
<comment type="similarity">
    <text evidence="3">Belongs to the CASC3 family.</text>
</comment>
<evidence type="ECO:0000256" key="12">
    <source>
        <dbReference type="ARBA" id="ARBA00023242"/>
    </source>
</evidence>
<evidence type="ECO:0000313" key="16">
    <source>
        <dbReference type="Proteomes" id="UP001345013"/>
    </source>
</evidence>
<keyword evidence="5" id="KW-0963">Cytoplasm</keyword>
<name>A0ABR0KED1_9EURO</name>
<keyword evidence="8" id="KW-0810">Translation regulation</keyword>
<comment type="subcellular location">
    <subcellularLocation>
        <location evidence="2">Cytoplasm</location>
    </subcellularLocation>
    <subcellularLocation>
        <location evidence="1">Nucleus</location>
    </subcellularLocation>
</comment>
<evidence type="ECO:0000259" key="14">
    <source>
        <dbReference type="Pfam" id="PF09405"/>
    </source>
</evidence>
<evidence type="ECO:0000256" key="2">
    <source>
        <dbReference type="ARBA" id="ARBA00004496"/>
    </source>
</evidence>
<feature type="compositionally biased region" description="Polar residues" evidence="13">
    <location>
        <begin position="48"/>
        <end position="68"/>
    </location>
</feature>
<dbReference type="Proteomes" id="UP001345013">
    <property type="component" value="Unassembled WGS sequence"/>
</dbReference>
<evidence type="ECO:0000256" key="11">
    <source>
        <dbReference type="ARBA" id="ARBA00023187"/>
    </source>
</evidence>
<feature type="region of interest" description="Disordered" evidence="13">
    <location>
        <begin position="1"/>
        <end position="191"/>
    </location>
</feature>
<feature type="compositionally biased region" description="Basic residues" evidence="13">
    <location>
        <begin position="1"/>
        <end position="15"/>
    </location>
</feature>
<evidence type="ECO:0000256" key="9">
    <source>
        <dbReference type="ARBA" id="ARBA00022884"/>
    </source>
</evidence>
<dbReference type="Pfam" id="PF09405">
    <property type="entry name" value="Btz"/>
    <property type="match status" value="1"/>
</dbReference>
<feature type="region of interest" description="Disordered" evidence="13">
    <location>
        <begin position="205"/>
        <end position="238"/>
    </location>
</feature>
<feature type="compositionally biased region" description="Basic and acidic residues" evidence="13">
    <location>
        <begin position="116"/>
        <end position="126"/>
    </location>
</feature>
<feature type="compositionally biased region" description="Polar residues" evidence="13">
    <location>
        <begin position="78"/>
        <end position="87"/>
    </location>
</feature>
<keyword evidence="12" id="KW-0539">Nucleus</keyword>
<organism evidence="15 16">
    <name type="scientific">Lithohypha guttulata</name>
    <dbReference type="NCBI Taxonomy" id="1690604"/>
    <lineage>
        <taxon>Eukaryota</taxon>
        <taxon>Fungi</taxon>
        <taxon>Dikarya</taxon>
        <taxon>Ascomycota</taxon>
        <taxon>Pezizomycotina</taxon>
        <taxon>Eurotiomycetes</taxon>
        <taxon>Chaetothyriomycetidae</taxon>
        <taxon>Chaetothyriales</taxon>
        <taxon>Trichomeriaceae</taxon>
        <taxon>Lithohypha</taxon>
    </lineage>
</organism>
<keyword evidence="9" id="KW-0694">RNA-binding</keyword>
<evidence type="ECO:0000256" key="13">
    <source>
        <dbReference type="SAM" id="MobiDB-lite"/>
    </source>
</evidence>
<keyword evidence="7" id="KW-0509">mRNA transport</keyword>
<protein>
    <recommendedName>
        <fullName evidence="14">Btz domain-containing protein</fullName>
    </recommendedName>
</protein>
<keyword evidence="6" id="KW-0507">mRNA processing</keyword>
<sequence length="573" mass="63096">MAAQKRRSLLPRRRRHDDEGEEDGSTAGDAPEYASSAGSVTSEEDGDVSNNSADENHTRSASSPTATKQPLPMRASRSEQTFQTTADTEAMLNGLKVEDGAAVEELQYDEAVEAENEPKQQPEQRSRSQPTQPKNQRIGSLQSAQPRKGYSQHDDRSKDQQYALPAAPRGRGRGYGAPSNRGNFGSFTHDTSKQWTHDLHETVNQPQAPAAPTPQHSLKQSVLPAAAPTAPNRSFSTTTVLGNVPVNVSIPGVDKRSSAHMVKKHYTLLPQHRPPLRRDKPVRISIPDEHPRYIFPSTDRSFIFIPRAMRPNQQQFRGRGRGSFGGSRRTSMYGGSVYTPSVGMSRRPSIAASATGSGIHTPTGMPMPQYPLGMQKPIVRMPAPGNYPFMPTMQNAEVYLGDHSAIIHSPPVTLPMHQPTPQKAVSIDNIESPSMNVPQQQSQQPFHQQIPAHIQDHAQQKMPHIPEGAVYAQPFQPYPAMPQQAYYGMPYPMMQPADGMNYGMGMGGPVLASPQQPGSAGLQGQQQAPSAYESNGMVYYYDPSQQYGYPPIMNPMQPGPYYYPSVQQQMFYQ</sequence>